<name>A0A1H3RT41_9PSEU</name>
<reference evidence="3" key="1">
    <citation type="submission" date="2016-10" db="EMBL/GenBank/DDBJ databases">
        <authorList>
            <person name="Varghese N."/>
            <person name="Submissions S."/>
        </authorList>
    </citation>
    <scope>NUCLEOTIDE SEQUENCE [LARGE SCALE GENOMIC DNA]</scope>
    <source>
        <strain evidence="3">CGMCC 4.3530</strain>
    </source>
</reference>
<feature type="coiled-coil region" evidence="1">
    <location>
        <begin position="104"/>
        <end position="131"/>
    </location>
</feature>
<dbReference type="AlphaFoldDB" id="A0A1H3RT41"/>
<keyword evidence="3" id="KW-1185">Reference proteome</keyword>
<protein>
    <submittedName>
        <fullName evidence="2">Uncharacterized protein</fullName>
    </submittedName>
</protein>
<organism evidence="2 3">
    <name type="scientific">Saccharopolyspora shandongensis</name>
    <dbReference type="NCBI Taxonomy" id="418495"/>
    <lineage>
        <taxon>Bacteria</taxon>
        <taxon>Bacillati</taxon>
        <taxon>Actinomycetota</taxon>
        <taxon>Actinomycetes</taxon>
        <taxon>Pseudonocardiales</taxon>
        <taxon>Pseudonocardiaceae</taxon>
        <taxon>Saccharopolyspora</taxon>
    </lineage>
</organism>
<dbReference type="Proteomes" id="UP000199529">
    <property type="component" value="Unassembled WGS sequence"/>
</dbReference>
<accession>A0A1H3RT41</accession>
<dbReference type="STRING" id="418495.SAMN05216215_105758"/>
<evidence type="ECO:0000313" key="2">
    <source>
        <dbReference type="EMBL" id="SDZ28944.1"/>
    </source>
</evidence>
<evidence type="ECO:0000313" key="3">
    <source>
        <dbReference type="Proteomes" id="UP000199529"/>
    </source>
</evidence>
<gene>
    <name evidence="2" type="ORF">SAMN05216215_105758</name>
</gene>
<keyword evidence="1" id="KW-0175">Coiled coil</keyword>
<dbReference type="EMBL" id="FNOK01000057">
    <property type="protein sequence ID" value="SDZ28944.1"/>
    <property type="molecule type" value="Genomic_DNA"/>
</dbReference>
<sequence>MTEQPQAEHRPAAEIATAIRDALTQAAEATATSRTEDATEVRAITEAMVRLLIGVPLRSNGQLTIKSLAEEAGLRRNKLTHKHTGLKDLFYALVRSQDHRPKIADQLQADNDRLRQKLADLRTVHTRLSDQLGRYARIIHVLEVENAQLREQSRPEATIRVLGR</sequence>
<evidence type="ECO:0000256" key="1">
    <source>
        <dbReference type="SAM" id="Coils"/>
    </source>
</evidence>
<proteinExistence type="predicted"/>
<dbReference type="RefSeq" id="WP_218157626.1">
    <property type="nucleotide sequence ID" value="NZ_FNOK01000057.1"/>
</dbReference>